<dbReference type="RefSeq" id="XP_027613409.1">
    <property type="nucleotide sequence ID" value="XM_027757608.1"/>
</dbReference>
<dbReference type="GO" id="GO:0003676">
    <property type="term" value="F:nucleic acid binding"/>
    <property type="evidence" value="ECO:0007669"/>
    <property type="project" value="InterPro"/>
</dbReference>
<dbReference type="Proteomes" id="UP000287166">
    <property type="component" value="Unassembled WGS sequence"/>
</dbReference>
<dbReference type="Gene3D" id="3.30.420.10">
    <property type="entry name" value="Ribonuclease H-like superfamily/Ribonuclease H"/>
    <property type="match status" value="1"/>
</dbReference>
<keyword evidence="3" id="KW-1185">Reference proteome</keyword>
<dbReference type="InterPro" id="IPR058913">
    <property type="entry name" value="Integrase_dom_put"/>
</dbReference>
<dbReference type="PANTHER" id="PTHR46791">
    <property type="entry name" value="EXPRESSED PROTEIN"/>
    <property type="match status" value="1"/>
</dbReference>
<dbReference type="InParanoid" id="A0A401GK02"/>
<comment type="caution">
    <text evidence="2">The sequence shown here is derived from an EMBL/GenBank/DDBJ whole genome shotgun (WGS) entry which is preliminary data.</text>
</comment>
<dbReference type="OrthoDB" id="3353107at2759"/>
<dbReference type="AlphaFoldDB" id="A0A401GK02"/>
<sequence length="550" mass="62307">MTDRLHNIRRAYYTLHDRVNVALRTQVGDVQRLSHVRSEALVLASAAEVHRTVLPPAEYTQLQFNITAIIADLDTASHLSSDPPDRPSLIVVQKVHTGRRGRPKILIDPTFLKFAMDLRKNTELGNFFHCCSRTVRRRALENELTVPGFPVYTEVQAADGSLSREYHSSSAPTSTMSDVQLDRAVGDILQVFPEFGRRMIDGHLKSQGHNVPRNRVEDSYARVHGAPAIFGSRRPLVRRKYSVPGPLSLVHHDGQHGLIHFKLITHCFIDGYSRFVIGIRVHNNNRASTVLNLFLDAMDRYGVPSRVRGDHGTENLGVAQWMEDCKGLDRGSYIWGRSVHNTRIECLWVDVTSGYGEKWLVFFYQLELHCGWDAHNPDHVWLLHHLFLRAINDDALEWAQAWNAHRISLQGSRARSPRDLFMFGMIEEGPRGLEQFLTPTEDLAGESLDEFGIDWSSYRDDRLMSHFYEHNARDSTTFTPSSAPSHLAQVVCDEPNCPFTAEEVHVLDAILADEFDLSSRSMIVRRSIWERAAGLCEAIGRGDPVGHSVD</sequence>
<accession>A0A401GK02</accession>
<reference evidence="2 3" key="1">
    <citation type="journal article" date="2018" name="Sci. Rep.">
        <title>Genome sequence of the cauliflower mushroom Sparassis crispa (Hanabiratake) and its association with beneficial usage.</title>
        <authorList>
            <person name="Kiyama R."/>
            <person name="Furutani Y."/>
            <person name="Kawaguchi K."/>
            <person name="Nakanishi T."/>
        </authorList>
    </citation>
    <scope>NUCLEOTIDE SEQUENCE [LARGE SCALE GENOMIC DNA]</scope>
</reference>
<feature type="domain" description="Integrase core" evidence="1">
    <location>
        <begin position="241"/>
        <end position="428"/>
    </location>
</feature>
<evidence type="ECO:0000313" key="3">
    <source>
        <dbReference type="Proteomes" id="UP000287166"/>
    </source>
</evidence>
<gene>
    <name evidence="2" type="ORF">SCP_0408800</name>
</gene>
<evidence type="ECO:0000259" key="1">
    <source>
        <dbReference type="Pfam" id="PF24764"/>
    </source>
</evidence>
<dbReference type="Pfam" id="PF24764">
    <property type="entry name" value="rva_4"/>
    <property type="match status" value="1"/>
</dbReference>
<dbReference type="PANTHER" id="PTHR46791:SF5">
    <property type="entry name" value="CLR5 DOMAIN-CONTAINING PROTEIN-RELATED"/>
    <property type="match status" value="1"/>
</dbReference>
<protein>
    <recommendedName>
        <fullName evidence="1">Integrase core domain-containing protein</fullName>
    </recommendedName>
</protein>
<dbReference type="SUPFAM" id="SSF53098">
    <property type="entry name" value="Ribonuclease H-like"/>
    <property type="match status" value="1"/>
</dbReference>
<dbReference type="STRING" id="139825.A0A401GK02"/>
<name>A0A401GK02_9APHY</name>
<organism evidence="2 3">
    <name type="scientific">Sparassis crispa</name>
    <dbReference type="NCBI Taxonomy" id="139825"/>
    <lineage>
        <taxon>Eukaryota</taxon>
        <taxon>Fungi</taxon>
        <taxon>Dikarya</taxon>
        <taxon>Basidiomycota</taxon>
        <taxon>Agaricomycotina</taxon>
        <taxon>Agaricomycetes</taxon>
        <taxon>Polyporales</taxon>
        <taxon>Sparassidaceae</taxon>
        <taxon>Sparassis</taxon>
    </lineage>
</organism>
<dbReference type="InterPro" id="IPR012337">
    <property type="entry name" value="RNaseH-like_sf"/>
</dbReference>
<proteinExistence type="predicted"/>
<dbReference type="GeneID" id="38779413"/>
<evidence type="ECO:0000313" key="2">
    <source>
        <dbReference type="EMBL" id="GBE82496.1"/>
    </source>
</evidence>
<dbReference type="InterPro" id="IPR036397">
    <property type="entry name" value="RNaseH_sf"/>
</dbReference>
<dbReference type="EMBL" id="BFAD01000004">
    <property type="protein sequence ID" value="GBE82496.1"/>
    <property type="molecule type" value="Genomic_DNA"/>
</dbReference>